<dbReference type="FunFam" id="3.10.590.10:FF:000001">
    <property type="entry name" value="YTH domain family 1, isoform CRA_a"/>
    <property type="match status" value="1"/>
</dbReference>
<feature type="compositionally biased region" description="Basic and acidic residues" evidence="5">
    <location>
        <begin position="43"/>
        <end position="63"/>
    </location>
</feature>
<dbReference type="AlphaFoldDB" id="A0A4Y7J2Q8"/>
<evidence type="ECO:0000256" key="4">
    <source>
        <dbReference type="RuleBase" id="RU369095"/>
    </source>
</evidence>
<evidence type="ECO:0000256" key="1">
    <source>
        <dbReference type="ARBA" id="ARBA00004496"/>
    </source>
</evidence>
<dbReference type="GO" id="GO:0005737">
    <property type="term" value="C:cytoplasm"/>
    <property type="evidence" value="ECO:0007669"/>
    <property type="project" value="UniProtKB-SubCell"/>
</dbReference>
<feature type="domain" description="YTH" evidence="6">
    <location>
        <begin position="439"/>
        <end position="577"/>
    </location>
</feature>
<dbReference type="STRING" id="3469.A0A4Y7J2Q8"/>
<comment type="function">
    <text evidence="4">Specifically recognizes and binds N6-methyladenosine (m6A)-containing RNAs, and regulates mRNA stability. M6A is a modification present at internal sites of mRNAs and some non-coding RNAs and plays a role in mRNA stability and processing.</text>
</comment>
<feature type="region of interest" description="Disordered" evidence="5">
    <location>
        <begin position="371"/>
        <end position="421"/>
    </location>
</feature>
<dbReference type="CDD" id="cd21134">
    <property type="entry name" value="YTH"/>
    <property type="match status" value="1"/>
</dbReference>
<feature type="compositionally biased region" description="Low complexity" evidence="5">
    <location>
        <begin position="411"/>
        <end position="421"/>
    </location>
</feature>
<dbReference type="EMBL" id="CM010717">
    <property type="protein sequence ID" value="RZC55433.1"/>
    <property type="molecule type" value="Genomic_DNA"/>
</dbReference>
<gene>
    <name evidence="7" type="ORF">C5167_014301</name>
</gene>
<evidence type="ECO:0000256" key="3">
    <source>
        <dbReference type="ARBA" id="ARBA00022884"/>
    </source>
</evidence>
<protein>
    <recommendedName>
        <fullName evidence="4">YTH domain-containing family protein</fullName>
    </recommendedName>
</protein>
<keyword evidence="2" id="KW-0963">Cytoplasm</keyword>
<accession>A0A4Y7J2Q8</accession>
<dbReference type="InterPro" id="IPR045168">
    <property type="entry name" value="YTH_prot"/>
</dbReference>
<dbReference type="Gramene" id="RZC55433">
    <property type="protein sequence ID" value="RZC55433"/>
    <property type="gene ID" value="C5167_014301"/>
</dbReference>
<organism evidence="7 8">
    <name type="scientific">Papaver somniferum</name>
    <name type="common">Opium poppy</name>
    <dbReference type="NCBI Taxonomy" id="3469"/>
    <lineage>
        <taxon>Eukaryota</taxon>
        <taxon>Viridiplantae</taxon>
        <taxon>Streptophyta</taxon>
        <taxon>Embryophyta</taxon>
        <taxon>Tracheophyta</taxon>
        <taxon>Spermatophyta</taxon>
        <taxon>Magnoliopsida</taxon>
        <taxon>Ranunculales</taxon>
        <taxon>Papaveraceae</taxon>
        <taxon>Papaveroideae</taxon>
        <taxon>Papaver</taxon>
    </lineage>
</organism>
<feature type="compositionally biased region" description="Low complexity" evidence="5">
    <location>
        <begin position="1"/>
        <end position="17"/>
    </location>
</feature>
<dbReference type="OMA" id="LMFHTGY"/>
<reference evidence="7 8" key="1">
    <citation type="journal article" date="2018" name="Science">
        <title>The opium poppy genome and morphinan production.</title>
        <authorList>
            <person name="Guo L."/>
            <person name="Winzer T."/>
            <person name="Yang X."/>
            <person name="Li Y."/>
            <person name="Ning Z."/>
            <person name="He Z."/>
            <person name="Teodor R."/>
            <person name="Lu Y."/>
            <person name="Bowser T.A."/>
            <person name="Graham I.A."/>
            <person name="Ye K."/>
        </authorList>
    </citation>
    <scope>NUCLEOTIDE SEQUENCE [LARGE SCALE GENOMIC DNA]</scope>
    <source>
        <strain evidence="8">cv. HN1</strain>
        <tissue evidence="7">Leaves</tissue>
    </source>
</reference>
<feature type="compositionally biased region" description="Polar residues" evidence="5">
    <location>
        <begin position="64"/>
        <end position="74"/>
    </location>
</feature>
<evidence type="ECO:0000256" key="2">
    <source>
        <dbReference type="ARBA" id="ARBA00022490"/>
    </source>
</evidence>
<dbReference type="GO" id="GO:1990247">
    <property type="term" value="F:N6-methyladenosine-containing RNA reader activity"/>
    <property type="evidence" value="ECO:0007669"/>
    <property type="project" value="UniProtKB-UniRule"/>
</dbReference>
<keyword evidence="3 4" id="KW-0694">RNA-binding</keyword>
<dbReference type="InterPro" id="IPR007275">
    <property type="entry name" value="YTH_domain"/>
</dbReference>
<dbReference type="PROSITE" id="PS50882">
    <property type="entry name" value="YTH"/>
    <property type="match status" value="1"/>
</dbReference>
<feature type="region of interest" description="Disordered" evidence="5">
    <location>
        <begin position="598"/>
        <end position="628"/>
    </location>
</feature>
<dbReference type="Proteomes" id="UP000316621">
    <property type="component" value="Chromosome 3"/>
</dbReference>
<evidence type="ECO:0000256" key="5">
    <source>
        <dbReference type="SAM" id="MobiDB-lite"/>
    </source>
</evidence>
<dbReference type="PANTHER" id="PTHR12357">
    <property type="entry name" value="YTH YT521-B HOMOLOGY DOMAIN-CONTAINING"/>
    <property type="match status" value="1"/>
</dbReference>
<dbReference type="GO" id="GO:0061157">
    <property type="term" value="P:mRNA destabilization"/>
    <property type="evidence" value="ECO:0007669"/>
    <property type="project" value="TreeGrafter"/>
</dbReference>
<dbReference type="SMR" id="A0A4Y7J2Q8"/>
<evidence type="ECO:0000313" key="7">
    <source>
        <dbReference type="EMBL" id="RZC55433.1"/>
    </source>
</evidence>
<feature type="compositionally biased region" description="Polar residues" evidence="5">
    <location>
        <begin position="614"/>
        <end position="623"/>
    </location>
</feature>
<feature type="compositionally biased region" description="Polar residues" evidence="5">
    <location>
        <begin position="397"/>
        <end position="406"/>
    </location>
</feature>
<proteinExistence type="inferred from homology"/>
<comment type="subcellular location">
    <subcellularLocation>
        <location evidence="1">Cytoplasm</location>
    </subcellularLocation>
</comment>
<evidence type="ECO:0000259" key="6">
    <source>
        <dbReference type="PROSITE" id="PS50882"/>
    </source>
</evidence>
<comment type="similarity">
    <text evidence="4">Belongs to the YTHDF family.</text>
</comment>
<dbReference type="OrthoDB" id="306690at2759"/>
<keyword evidence="8" id="KW-1185">Reference proteome</keyword>
<dbReference type="GO" id="GO:0003729">
    <property type="term" value="F:mRNA binding"/>
    <property type="evidence" value="ECO:0007669"/>
    <property type="project" value="UniProtKB-UniRule"/>
</dbReference>
<feature type="region of interest" description="Disordered" evidence="5">
    <location>
        <begin position="1"/>
        <end position="74"/>
    </location>
</feature>
<feature type="compositionally biased region" description="Low complexity" evidence="5">
    <location>
        <begin position="29"/>
        <end position="39"/>
    </location>
</feature>
<feature type="region of interest" description="Disordered" evidence="5">
    <location>
        <begin position="657"/>
        <end position="700"/>
    </location>
</feature>
<dbReference type="Gene3D" id="3.10.590.10">
    <property type="entry name" value="ph1033 like domains"/>
    <property type="match status" value="1"/>
</dbReference>
<evidence type="ECO:0000313" key="8">
    <source>
        <dbReference type="Proteomes" id="UP000316621"/>
    </source>
</evidence>
<sequence>MATTTASSSTTTTATSTIQTPDQIIPNDLSESSEPLSLPTVDAEEKVSEPETRQNHPNKDERTVPSQGASRNPQINVNVQSTGAAGDGGAVYSPSVYAPQAQSFYYGGYDNSAGEWGDYRHYVGLESLDVGSTGVFNDNPSLMFHAGYGYNPQMPYGPYSPVTTPLPSVRGDGQLYSQQQFPYSGQPYYQQPIPPSMPYITATTPVSQGDLAIPLSMDQQGDGMYYGRRAGGQPQFGSYGRGGSGFAGNSGNSGFYDSRQAYDGFGSGGLWSDWSKSPDAQRSYNPLLSPAASPQSISTFGSLGRNAGMASQQQRATYGYRYGSGSTSYTRSYQNNGIYSRSGFRSPSISSLGTSESWLAIEKAKRRGRDSVSACGCDTTAPDILSEQNRGPRASKPKSQITTEHASSVDGGSKTGSSASGARKELYNQPDFVTNYEDAKFFIIKSYSEDNVHKSIKYGIWASTPNGNRKLDGAYYEAKEKQNGSCPVFLFFSVNASAQFCGVAEMVGPVDFDKSVSYWQQDKWSGQFPVKWHIIKDVPNSQFRHIILENNDSKPVTNSRDTQEVKLEQGLEMLGILKNYETDLSVLDDFDFYEERQKAMQERKAKQQQQQQQGGSSLNNQTHPVVGGNEHRSAVITSEYLKQLPKSFAQVVRLEESTNNHKEENQLTTEKSSAGSIATSEAIGNRLQPEDTTEQLKAGG</sequence>
<dbReference type="Pfam" id="PF04146">
    <property type="entry name" value="YTH"/>
    <property type="match status" value="1"/>
</dbReference>
<feature type="compositionally biased region" description="Polar residues" evidence="5">
    <location>
        <begin position="666"/>
        <end position="679"/>
    </location>
</feature>
<dbReference type="PANTHER" id="PTHR12357:SF89">
    <property type="entry name" value="YTH DOMAIN-CONTAINING FAMILY PROTEIN"/>
    <property type="match status" value="1"/>
</dbReference>
<name>A0A4Y7J2Q8_PAPSO</name>